<feature type="domain" description="BFN" evidence="5">
    <location>
        <begin position="130"/>
        <end position="265"/>
    </location>
</feature>
<reference evidence="7" key="1">
    <citation type="submission" date="2025-08" db="UniProtKB">
        <authorList>
            <consortium name="RefSeq"/>
        </authorList>
    </citation>
    <scope>IDENTIFICATION</scope>
</reference>
<dbReference type="GO" id="GO:0016567">
    <property type="term" value="P:protein ubiquitination"/>
    <property type="evidence" value="ECO:0007669"/>
    <property type="project" value="TreeGrafter"/>
</dbReference>
<name>A0A6J0PSB4_ELAGV</name>
<dbReference type="InParanoid" id="A0A6J0PSB4"/>
<dbReference type="OrthoDB" id="566255at2759"/>
<dbReference type="Pfam" id="PF02577">
    <property type="entry name" value="BFN_dom"/>
    <property type="match status" value="1"/>
</dbReference>
<evidence type="ECO:0000259" key="5">
    <source>
        <dbReference type="PROSITE" id="PS51658"/>
    </source>
</evidence>
<keyword evidence="2" id="KW-0378">Hydrolase</keyword>
<dbReference type="PROSITE" id="PS51658">
    <property type="entry name" value="BFN"/>
    <property type="match status" value="1"/>
</dbReference>
<accession>A0A6J0PSB4</accession>
<dbReference type="SUPFAM" id="SSF103256">
    <property type="entry name" value="Hypothetical protein TM0160"/>
    <property type="match status" value="1"/>
</dbReference>
<dbReference type="Proteomes" id="UP000504607">
    <property type="component" value="Chromosome 16"/>
</dbReference>
<dbReference type="Gene3D" id="3.10.690.10">
    <property type="entry name" value="Bifunctional nuclease domain"/>
    <property type="match status" value="1"/>
</dbReference>
<keyword evidence="6" id="KW-1185">Reference proteome</keyword>
<dbReference type="GO" id="GO:0005634">
    <property type="term" value="C:nucleus"/>
    <property type="evidence" value="ECO:0007669"/>
    <property type="project" value="TreeGrafter"/>
</dbReference>
<dbReference type="InterPro" id="IPR001943">
    <property type="entry name" value="UVR_dom"/>
</dbReference>
<comment type="similarity">
    <text evidence="1">Belongs to the bifunctional nuclease family.</text>
</comment>
<proteinExistence type="inferred from homology"/>
<dbReference type="AlphaFoldDB" id="A0A6J0PSB4"/>
<evidence type="ECO:0000313" key="7">
    <source>
        <dbReference type="RefSeq" id="XP_019711068.1"/>
    </source>
</evidence>
<gene>
    <name evidence="7" type="primary">LOC105059674</name>
</gene>
<dbReference type="RefSeq" id="XP_073105880.1">
    <property type="nucleotide sequence ID" value="XM_073249779.1"/>
</dbReference>
<dbReference type="GO" id="GO:0004518">
    <property type="term" value="F:nuclease activity"/>
    <property type="evidence" value="ECO:0007669"/>
    <property type="project" value="UniProtKB-UniRule"/>
</dbReference>
<protein>
    <submittedName>
        <fullName evidence="7">Bifunctional nuclease</fullName>
    </submittedName>
</protein>
<keyword evidence="2" id="KW-0540">Nuclease</keyword>
<organism evidence="6 7">
    <name type="scientific">Elaeis guineensis var. tenera</name>
    <name type="common">Oil palm</name>
    <dbReference type="NCBI Taxonomy" id="51953"/>
    <lineage>
        <taxon>Eukaryota</taxon>
        <taxon>Viridiplantae</taxon>
        <taxon>Streptophyta</taxon>
        <taxon>Embryophyta</taxon>
        <taxon>Tracheophyta</taxon>
        <taxon>Spermatophyta</taxon>
        <taxon>Magnoliopsida</taxon>
        <taxon>Liliopsida</taxon>
        <taxon>Arecaceae</taxon>
        <taxon>Arecoideae</taxon>
        <taxon>Cocoseae</taxon>
        <taxon>Elaeidinae</taxon>
        <taxon>Elaeis</taxon>
    </lineage>
</organism>
<dbReference type="InterPro" id="IPR036104">
    <property type="entry name" value="BFN_sf"/>
</dbReference>
<evidence type="ECO:0000256" key="3">
    <source>
        <dbReference type="ARBA" id="ARBA00025428"/>
    </source>
</evidence>
<evidence type="ECO:0000256" key="2">
    <source>
        <dbReference type="ARBA" id="ARBA00022722"/>
    </source>
</evidence>
<dbReference type="Pfam" id="PF02151">
    <property type="entry name" value="UVR"/>
    <property type="match status" value="1"/>
</dbReference>
<feature type="domain" description="UVR" evidence="4">
    <location>
        <begin position="298"/>
        <end position="328"/>
    </location>
</feature>
<evidence type="ECO:0000313" key="6">
    <source>
        <dbReference type="Proteomes" id="UP000504607"/>
    </source>
</evidence>
<comment type="function">
    <text evidence="3">Bifunctional nuclease with both RNase and DNase activities. Involved in basal defense response. Participates in abscisic acid-derived callose deposition following infection by a necrotrophic pathogen.</text>
</comment>
<dbReference type="PANTHER" id="PTHR15160:SF1">
    <property type="entry name" value="VON HIPPEL-LINDAU DISEASE TUMOR SUPPRESSOR"/>
    <property type="match status" value="1"/>
</dbReference>
<dbReference type="GeneID" id="105059674"/>
<evidence type="ECO:0000256" key="1">
    <source>
        <dbReference type="ARBA" id="ARBA00009095"/>
    </source>
</evidence>
<dbReference type="PANTHER" id="PTHR15160">
    <property type="entry name" value="VON HIPPEL-LINDAU PROTEIN"/>
    <property type="match status" value="1"/>
</dbReference>
<evidence type="ECO:0000259" key="4">
    <source>
        <dbReference type="PROSITE" id="PS50151"/>
    </source>
</evidence>
<dbReference type="InterPro" id="IPR003729">
    <property type="entry name" value="Bi_nuclease_dom"/>
</dbReference>
<dbReference type="GO" id="GO:0030891">
    <property type="term" value="C:VCB complex"/>
    <property type="evidence" value="ECO:0007669"/>
    <property type="project" value="TreeGrafter"/>
</dbReference>
<dbReference type="PROSITE" id="PS50151">
    <property type="entry name" value="UVR"/>
    <property type="match status" value="1"/>
</dbReference>
<dbReference type="RefSeq" id="XP_019711068.1">
    <property type="nucleotide sequence ID" value="XM_019855509.2"/>
</dbReference>
<sequence length="332" mass="36924">MLRIQTHSVALPPGFSPSCSSPTANSRFFSLSGKFPNSIPLFVLRLGRSRRGRSLLSPCKASLGNGDRGTPGDGGGGFGTDDDDQFLRAFLLLSETVRHYNLWKQGFAIDEKWNLLGHRHSFSHQAKGDNSSDSPFGHGFLRRFQSPTIFLKIACDGDLLLPIIVGEFAVRRLINDSTDDQHEECPDQFQFVKNIVGTLGYEVKMVRITERVVNTYYARIFLGKHTERTNMSIDARPSDAIIVAKRFQAPIYVSKAIVLTDAVKIVHGTSRGSGAKTVYDVTMDSAADGPDLLVEELDLVRKMNTAVMEERYEDAAMLRDKLAKLRTPKQEL</sequence>